<feature type="domain" description="SPRY-associated" evidence="4">
    <location>
        <begin position="1"/>
        <end position="52"/>
    </location>
</feature>
<evidence type="ECO:0000256" key="2">
    <source>
        <dbReference type="ARBA" id="ARBA00022771"/>
    </source>
</evidence>
<keyword evidence="1" id="KW-0479">Metal-binding</keyword>
<gene>
    <name evidence="5" type="ORF">M9458_008905</name>
</gene>
<dbReference type="EMBL" id="JAMKFB020000004">
    <property type="protein sequence ID" value="KAL0195333.1"/>
    <property type="molecule type" value="Genomic_DNA"/>
</dbReference>
<dbReference type="PANTHER" id="PTHR25465:SF5">
    <property type="entry name" value="E3 UBIQUITIN_ISG15 LIGASE TRIM25-RELATED"/>
    <property type="match status" value="1"/>
</dbReference>
<dbReference type="Gene3D" id="2.60.120.920">
    <property type="match status" value="1"/>
</dbReference>
<accession>A0ABD0RBS4</accession>
<dbReference type="InterPro" id="IPR006574">
    <property type="entry name" value="PRY"/>
</dbReference>
<dbReference type="Proteomes" id="UP001529510">
    <property type="component" value="Unassembled WGS sequence"/>
</dbReference>
<keyword evidence="6" id="KW-1185">Reference proteome</keyword>
<dbReference type="InterPro" id="IPR051051">
    <property type="entry name" value="E3_ubiq-ligase_TRIM/RNF"/>
</dbReference>
<name>A0ABD0RBS4_CIRMR</name>
<dbReference type="InterPro" id="IPR013320">
    <property type="entry name" value="ConA-like_dom_sf"/>
</dbReference>
<protein>
    <recommendedName>
        <fullName evidence="4">SPRY-associated domain-containing protein</fullName>
    </recommendedName>
</protein>
<reference evidence="5 6" key="1">
    <citation type="submission" date="2024-05" db="EMBL/GenBank/DDBJ databases">
        <title>Genome sequencing and assembly of Indian major carp, Cirrhinus mrigala (Hamilton, 1822).</title>
        <authorList>
            <person name="Mohindra V."/>
            <person name="Chowdhury L.M."/>
            <person name="Lal K."/>
            <person name="Jena J.K."/>
        </authorList>
    </citation>
    <scope>NUCLEOTIDE SEQUENCE [LARGE SCALE GENOMIC DNA]</scope>
    <source>
        <strain evidence="5">CM1030</strain>
        <tissue evidence="5">Blood</tissue>
    </source>
</reference>
<evidence type="ECO:0000313" key="5">
    <source>
        <dbReference type="EMBL" id="KAL0195333.1"/>
    </source>
</evidence>
<keyword evidence="3" id="KW-0862">Zinc</keyword>
<dbReference type="PANTHER" id="PTHR25465">
    <property type="entry name" value="B-BOX DOMAIN CONTAINING"/>
    <property type="match status" value="1"/>
</dbReference>
<keyword evidence="2" id="KW-0863">Zinc-finger</keyword>
<dbReference type="AlphaFoldDB" id="A0ABD0RBS4"/>
<evidence type="ECO:0000313" key="6">
    <source>
        <dbReference type="Proteomes" id="UP001529510"/>
    </source>
</evidence>
<feature type="non-terminal residue" evidence="5">
    <location>
        <position position="82"/>
    </location>
</feature>
<dbReference type="GO" id="GO:0008270">
    <property type="term" value="F:zinc ion binding"/>
    <property type="evidence" value="ECO:0007669"/>
    <property type="project" value="UniProtKB-KW"/>
</dbReference>
<proteinExistence type="predicted"/>
<evidence type="ECO:0000256" key="3">
    <source>
        <dbReference type="ARBA" id="ARBA00022833"/>
    </source>
</evidence>
<organism evidence="5 6">
    <name type="scientific">Cirrhinus mrigala</name>
    <name type="common">Mrigala</name>
    <dbReference type="NCBI Taxonomy" id="683832"/>
    <lineage>
        <taxon>Eukaryota</taxon>
        <taxon>Metazoa</taxon>
        <taxon>Chordata</taxon>
        <taxon>Craniata</taxon>
        <taxon>Vertebrata</taxon>
        <taxon>Euteleostomi</taxon>
        <taxon>Actinopterygii</taxon>
        <taxon>Neopterygii</taxon>
        <taxon>Teleostei</taxon>
        <taxon>Ostariophysi</taxon>
        <taxon>Cypriniformes</taxon>
        <taxon>Cyprinidae</taxon>
        <taxon>Labeoninae</taxon>
        <taxon>Labeonini</taxon>
        <taxon>Cirrhinus</taxon>
    </lineage>
</organism>
<dbReference type="InterPro" id="IPR043136">
    <property type="entry name" value="B30.2/SPRY_sf"/>
</dbReference>
<feature type="non-terminal residue" evidence="5">
    <location>
        <position position="1"/>
    </location>
</feature>
<evidence type="ECO:0000259" key="4">
    <source>
        <dbReference type="SMART" id="SM00589"/>
    </source>
</evidence>
<sequence>FCDLTLDPNTANSRLALSEDNRKVTHVTEYQPYPDLPERFDEESLPGRCYWEAEWSGDAVISITYEGISRKGGIDSVFGRNE</sequence>
<dbReference type="Pfam" id="PF13765">
    <property type="entry name" value="PRY"/>
    <property type="match status" value="1"/>
</dbReference>
<dbReference type="SUPFAM" id="SSF49899">
    <property type="entry name" value="Concanavalin A-like lectins/glucanases"/>
    <property type="match status" value="1"/>
</dbReference>
<dbReference type="SMART" id="SM00589">
    <property type="entry name" value="PRY"/>
    <property type="match status" value="1"/>
</dbReference>
<comment type="caution">
    <text evidence="5">The sequence shown here is derived from an EMBL/GenBank/DDBJ whole genome shotgun (WGS) entry which is preliminary data.</text>
</comment>
<evidence type="ECO:0000256" key="1">
    <source>
        <dbReference type="ARBA" id="ARBA00022723"/>
    </source>
</evidence>